<dbReference type="GeneID" id="25916349"/>
<feature type="non-terminal residue" evidence="1">
    <location>
        <position position="1"/>
    </location>
</feature>
<dbReference type="STRING" id="667725.A0A0L0F4L7"/>
<proteinExistence type="predicted"/>
<dbReference type="OrthoDB" id="442453at2759"/>
<evidence type="ECO:0000313" key="2">
    <source>
        <dbReference type="Proteomes" id="UP000054560"/>
    </source>
</evidence>
<organism evidence="1 2">
    <name type="scientific">Sphaeroforma arctica JP610</name>
    <dbReference type="NCBI Taxonomy" id="667725"/>
    <lineage>
        <taxon>Eukaryota</taxon>
        <taxon>Ichthyosporea</taxon>
        <taxon>Ichthyophonida</taxon>
        <taxon>Sphaeroforma</taxon>
    </lineage>
</organism>
<reference evidence="1 2" key="1">
    <citation type="submission" date="2011-02" db="EMBL/GenBank/DDBJ databases">
        <title>The Genome Sequence of Sphaeroforma arctica JP610.</title>
        <authorList>
            <consortium name="The Broad Institute Genome Sequencing Platform"/>
            <person name="Russ C."/>
            <person name="Cuomo C."/>
            <person name="Young S.K."/>
            <person name="Zeng Q."/>
            <person name="Gargeya S."/>
            <person name="Alvarado L."/>
            <person name="Berlin A."/>
            <person name="Chapman S.B."/>
            <person name="Chen Z."/>
            <person name="Freedman E."/>
            <person name="Gellesch M."/>
            <person name="Goldberg J."/>
            <person name="Griggs A."/>
            <person name="Gujja S."/>
            <person name="Heilman E."/>
            <person name="Heiman D."/>
            <person name="Howarth C."/>
            <person name="Mehta T."/>
            <person name="Neiman D."/>
            <person name="Pearson M."/>
            <person name="Roberts A."/>
            <person name="Saif S."/>
            <person name="Shea T."/>
            <person name="Shenoy N."/>
            <person name="Sisk P."/>
            <person name="Stolte C."/>
            <person name="Sykes S."/>
            <person name="White J."/>
            <person name="Yandava C."/>
            <person name="Burger G."/>
            <person name="Gray M.W."/>
            <person name="Holland P.W.H."/>
            <person name="King N."/>
            <person name="Lang F.B.F."/>
            <person name="Roger A.J."/>
            <person name="Ruiz-Trillo I."/>
            <person name="Haas B."/>
            <person name="Nusbaum C."/>
            <person name="Birren B."/>
        </authorList>
    </citation>
    <scope>NUCLEOTIDE SEQUENCE [LARGE SCALE GENOMIC DNA]</scope>
    <source>
        <strain evidence="1 2">JP610</strain>
    </source>
</reference>
<name>A0A0L0F4L7_9EUKA</name>
<dbReference type="AlphaFoldDB" id="A0A0L0F4L7"/>
<accession>A0A0L0F4L7</accession>
<dbReference type="eggNOG" id="KOG1720">
    <property type="taxonomic scope" value="Eukaryota"/>
</dbReference>
<evidence type="ECO:0000313" key="1">
    <source>
        <dbReference type="EMBL" id="KNC71617.1"/>
    </source>
</evidence>
<protein>
    <submittedName>
        <fullName evidence="1">Uncharacterized protein</fullName>
    </submittedName>
</protein>
<dbReference type="RefSeq" id="XP_014145519.1">
    <property type="nucleotide sequence ID" value="XM_014290044.1"/>
</dbReference>
<keyword evidence="2" id="KW-1185">Reference proteome</keyword>
<gene>
    <name evidence="1" type="ORF">SARC_15845</name>
</gene>
<dbReference type="Proteomes" id="UP000054560">
    <property type="component" value="Unassembled WGS sequence"/>
</dbReference>
<feature type="non-terminal residue" evidence="1">
    <location>
        <position position="64"/>
    </location>
</feature>
<dbReference type="EMBL" id="KQ248451">
    <property type="protein sequence ID" value="KNC71617.1"/>
    <property type="molecule type" value="Genomic_DNA"/>
</dbReference>
<sequence>IKQAQLNGFYDAQYFCSDTYKFYEQVENGDLNWIVPDGLLAFSGPHTLPNGQSNGYSVKTPADY</sequence>